<name>A0ABR4XS33_9LACO</name>
<feature type="domain" description="WhiA LAGLIDADG-like" evidence="7">
    <location>
        <begin position="125"/>
        <end position="219"/>
    </location>
</feature>
<dbReference type="Gene3D" id="3.10.28.10">
    <property type="entry name" value="Homing endonucleases"/>
    <property type="match status" value="1"/>
</dbReference>
<evidence type="ECO:0000259" key="7">
    <source>
        <dbReference type="Pfam" id="PF14527"/>
    </source>
</evidence>
<feature type="domain" description="Sporulation transcription regulator WhiA N-terminal" evidence="6">
    <location>
        <begin position="20"/>
        <end position="104"/>
    </location>
</feature>
<evidence type="ECO:0000259" key="6">
    <source>
        <dbReference type="Pfam" id="PF10298"/>
    </source>
</evidence>
<dbReference type="EMBL" id="AXCV01000049">
    <property type="protein sequence ID" value="KGO32282.1"/>
    <property type="molecule type" value="Genomic_DNA"/>
</dbReference>
<comment type="function">
    <text evidence="4">Involved in cell division and chromosome segregation.</text>
</comment>
<keyword evidence="1 4" id="KW-0132">Cell division</keyword>
<organism evidence="8 9">
    <name type="scientific">Oenococcus alcoholitolerans</name>
    <dbReference type="NCBI Taxonomy" id="931074"/>
    <lineage>
        <taxon>Bacteria</taxon>
        <taxon>Bacillati</taxon>
        <taxon>Bacillota</taxon>
        <taxon>Bacilli</taxon>
        <taxon>Lactobacillales</taxon>
        <taxon>Lactobacillaceae</taxon>
        <taxon>Oenococcus</taxon>
    </lineage>
</organism>
<dbReference type="InterPro" id="IPR027434">
    <property type="entry name" value="Homing_endonucl"/>
</dbReference>
<comment type="similarity">
    <text evidence="4">Belongs to the WhiA family.</text>
</comment>
<keyword evidence="9" id="KW-1185">Reference proteome</keyword>
<proteinExistence type="inferred from homology"/>
<dbReference type="NCBIfam" id="TIGR00647">
    <property type="entry name" value="DNA_bind_WhiA"/>
    <property type="match status" value="1"/>
</dbReference>
<dbReference type="InterPro" id="IPR018478">
    <property type="entry name" value="Sporu_reg_WhiA_N_dom"/>
</dbReference>
<dbReference type="Proteomes" id="UP000030023">
    <property type="component" value="Unassembled WGS sequence"/>
</dbReference>
<dbReference type="Pfam" id="PF10298">
    <property type="entry name" value="WhiA_N"/>
    <property type="match status" value="1"/>
</dbReference>
<dbReference type="HAMAP" id="MF_01420">
    <property type="entry name" value="HTH_type_WhiA"/>
    <property type="match status" value="1"/>
</dbReference>
<dbReference type="Pfam" id="PF14527">
    <property type="entry name" value="LAGLIDADG_WhiA"/>
    <property type="match status" value="1"/>
</dbReference>
<evidence type="ECO:0000256" key="1">
    <source>
        <dbReference type="ARBA" id="ARBA00022618"/>
    </source>
</evidence>
<dbReference type="InterPro" id="IPR039518">
    <property type="entry name" value="WhiA_LAGLIDADG_dom"/>
</dbReference>
<dbReference type="Pfam" id="PF02650">
    <property type="entry name" value="HTH_WhiA"/>
    <property type="match status" value="1"/>
</dbReference>
<protein>
    <recommendedName>
        <fullName evidence="4">Probable cell division protein WhiA</fullName>
    </recommendedName>
</protein>
<dbReference type="PANTHER" id="PTHR37307:SF1">
    <property type="entry name" value="CELL DIVISION PROTEIN WHIA-RELATED"/>
    <property type="match status" value="1"/>
</dbReference>
<dbReference type="InterPro" id="IPR003802">
    <property type="entry name" value="Sporulation_regulator_WhiA"/>
</dbReference>
<gene>
    <name evidence="4" type="primary">whiA</name>
    <name evidence="8" type="ORF">Q757_01945</name>
</gene>
<evidence type="ECO:0000259" key="5">
    <source>
        <dbReference type="Pfam" id="PF02650"/>
    </source>
</evidence>
<accession>A0ABR4XS33</accession>
<evidence type="ECO:0000256" key="2">
    <source>
        <dbReference type="ARBA" id="ARBA00023125"/>
    </source>
</evidence>
<evidence type="ECO:0000256" key="3">
    <source>
        <dbReference type="ARBA" id="ARBA00023306"/>
    </source>
</evidence>
<comment type="caution">
    <text evidence="8">The sequence shown here is derived from an EMBL/GenBank/DDBJ whole genome shotgun (WGS) entry which is preliminary data.</text>
</comment>
<dbReference type="SUPFAM" id="SSF55608">
    <property type="entry name" value="Homing endonucleases"/>
    <property type="match status" value="1"/>
</dbReference>
<evidence type="ECO:0000313" key="8">
    <source>
        <dbReference type="EMBL" id="KGO32282.1"/>
    </source>
</evidence>
<reference evidence="8 9" key="1">
    <citation type="journal article" date="2014" name="Antonie Van Leeuwenhoek">
        <title>Oenococcus alcoholitolerans sp. nov., a lactic acid bacteria isolated from cachaca and ethanol fermentation processes.</title>
        <authorList>
            <person name="Badotti F."/>
            <person name="Moreira A.P."/>
            <person name="Tonon L.A."/>
            <person name="de Lucena B.T."/>
            <person name="Gomes Fde C."/>
            <person name="Kruger R."/>
            <person name="Thompson C.C."/>
            <person name="de Morais M.A.Jr."/>
            <person name="Rosa C.A."/>
            <person name="Thompson F.L."/>
        </authorList>
    </citation>
    <scope>NUCLEOTIDE SEQUENCE [LARGE SCALE GENOMIC DNA]</scope>
    <source>
        <strain evidence="8 9">UFRJ-M7.2.18</strain>
    </source>
</reference>
<evidence type="ECO:0000256" key="4">
    <source>
        <dbReference type="HAMAP-Rule" id="MF_01420"/>
    </source>
</evidence>
<evidence type="ECO:0000313" key="9">
    <source>
        <dbReference type="Proteomes" id="UP000030023"/>
    </source>
</evidence>
<keyword evidence="2 4" id="KW-0238">DNA-binding</keyword>
<feature type="domain" description="Sporulation regulator WhiA C-terminal" evidence="5">
    <location>
        <begin position="222"/>
        <end position="306"/>
    </location>
</feature>
<dbReference type="InterPro" id="IPR023054">
    <property type="entry name" value="Sporulation_regulator_WhiA_C"/>
</dbReference>
<sequence length="317" mass="36369">MTFTQKLKKELSILPIDSRTAKSELSVFLRLNGLFQFSRSGNRIEIQTQNPASARRIYILISTTYHSDIETNIEKSTNKNFKNLHSYSLFVSDNSERILNDLEIFPFSGQSPVPSSFLRYRDQQRAFMRAAFLSAGSMNDPVTKDYHLEIAASNKFLIEQLSRMMNRKFFALDAKTTDRRNKRMVYIKSSEHISRFLSVIGATSAMLEFEDSRIMSDMRNSANRLANADNANVTRLTRAAQKQIESLKLLERKGLLDKLPEKLKTVARLRLANPDAGLSDLADMIDDQKLTKSGINHRMRKLMEIAFENQDPDQEKV</sequence>
<keyword evidence="3 4" id="KW-0131">Cell cycle</keyword>
<dbReference type="PANTHER" id="PTHR37307">
    <property type="entry name" value="CELL DIVISION PROTEIN WHIA-RELATED"/>
    <property type="match status" value="1"/>
</dbReference>